<dbReference type="AlphaFoldDB" id="A0A0C9YW74"/>
<name>A0A0C9YW74_9AGAM</name>
<dbReference type="GO" id="GO:0006310">
    <property type="term" value="P:DNA recombination"/>
    <property type="evidence" value="ECO:0007669"/>
    <property type="project" value="UniProtKB-KW"/>
</dbReference>
<keyword evidence="1" id="KW-0067">ATP-binding</keyword>
<keyword evidence="1" id="KW-0227">DNA damage</keyword>
<reference evidence="3 4" key="1">
    <citation type="submission" date="2014-04" db="EMBL/GenBank/DDBJ databases">
        <authorList>
            <consortium name="DOE Joint Genome Institute"/>
            <person name="Kuo A."/>
            <person name="Kohler A."/>
            <person name="Costa M.D."/>
            <person name="Nagy L.G."/>
            <person name="Floudas D."/>
            <person name="Copeland A."/>
            <person name="Barry K.W."/>
            <person name="Cichocki N."/>
            <person name="Veneault-Fourrey C."/>
            <person name="LaButti K."/>
            <person name="Lindquist E.A."/>
            <person name="Lipzen A."/>
            <person name="Lundell T."/>
            <person name="Morin E."/>
            <person name="Murat C."/>
            <person name="Sun H."/>
            <person name="Tunlid A."/>
            <person name="Henrissat B."/>
            <person name="Grigoriev I.V."/>
            <person name="Hibbett D.S."/>
            <person name="Martin F."/>
            <person name="Nordberg H.P."/>
            <person name="Cantor M.N."/>
            <person name="Hua S.X."/>
        </authorList>
    </citation>
    <scope>NUCLEOTIDE SEQUENCE [LARGE SCALE GENOMIC DNA]</scope>
    <source>
        <strain evidence="3 4">441</strain>
    </source>
</reference>
<dbReference type="EMBL" id="KN833757">
    <property type="protein sequence ID" value="KIK20991.1"/>
    <property type="molecule type" value="Genomic_DNA"/>
</dbReference>
<evidence type="ECO:0000256" key="1">
    <source>
        <dbReference type="RuleBase" id="RU363044"/>
    </source>
</evidence>
<dbReference type="OrthoDB" id="2691927at2759"/>
<dbReference type="Gene3D" id="3.40.50.300">
    <property type="entry name" value="P-loop containing nucleotide triphosphate hydrolases"/>
    <property type="match status" value="1"/>
</dbReference>
<gene>
    <name evidence="3" type="ORF">PISMIDRAFT_104794</name>
</gene>
<dbReference type="SUPFAM" id="SSF52540">
    <property type="entry name" value="P-loop containing nucleoside triphosphate hydrolases"/>
    <property type="match status" value="1"/>
</dbReference>
<dbReference type="Pfam" id="PF05970">
    <property type="entry name" value="PIF1"/>
    <property type="match status" value="1"/>
</dbReference>
<sequence length="429" mass="48732">HPKYGQKHCVVRRRNHNTLPNFVGPYFPRNDDPEIYPLYCTCILLLLKPWCCVLSDLKMPSETWEEAEQVFVSNASSCIQNIICSIQYFYRCEKACEDERFDAVSTGQENDVEMDDDETQSMLPGNHVIVTEDAISSLLNSQIPLQEELHGLSAVESAKYANVFPDNHLSIPVMNNAFFLHTATDTDIQSLKNWQREMEMDVVLQNLESISATQTHPSEADVQCLEIPFPGDGRPLVENVGEDNEISEKALTPADPSTLKEDQRCAYEIVSWHVNQTLRGLDPPPLRMLIHREGGTGKSKLIQTITDNFSANGAKHMLVKAAYTGVAASLIDRKTTHSIGMITRKDNGVVKDATKQKLQKYWKHPRYLIIDEMSMLSKSFLAKLSRNIGIGRMMEDHPPISRTIYEEFDTVVILKEQMRVQDAEWLDFL</sequence>
<comment type="cofactor">
    <cofactor evidence="1">
        <name>Mg(2+)</name>
        <dbReference type="ChEBI" id="CHEBI:18420"/>
    </cofactor>
</comment>
<evidence type="ECO:0000313" key="4">
    <source>
        <dbReference type="Proteomes" id="UP000054018"/>
    </source>
</evidence>
<protein>
    <recommendedName>
        <fullName evidence="1">ATP-dependent DNA helicase</fullName>
        <ecNumber evidence="1">5.6.2.3</ecNumber>
    </recommendedName>
</protein>
<organism evidence="3 4">
    <name type="scientific">Pisolithus microcarpus 441</name>
    <dbReference type="NCBI Taxonomy" id="765257"/>
    <lineage>
        <taxon>Eukaryota</taxon>
        <taxon>Fungi</taxon>
        <taxon>Dikarya</taxon>
        <taxon>Basidiomycota</taxon>
        <taxon>Agaricomycotina</taxon>
        <taxon>Agaricomycetes</taxon>
        <taxon>Agaricomycetidae</taxon>
        <taxon>Boletales</taxon>
        <taxon>Sclerodermatineae</taxon>
        <taxon>Pisolithaceae</taxon>
        <taxon>Pisolithus</taxon>
    </lineage>
</organism>
<reference evidence="4" key="2">
    <citation type="submission" date="2015-01" db="EMBL/GenBank/DDBJ databases">
        <title>Evolutionary Origins and Diversification of the Mycorrhizal Mutualists.</title>
        <authorList>
            <consortium name="DOE Joint Genome Institute"/>
            <consortium name="Mycorrhizal Genomics Consortium"/>
            <person name="Kohler A."/>
            <person name="Kuo A."/>
            <person name="Nagy L.G."/>
            <person name="Floudas D."/>
            <person name="Copeland A."/>
            <person name="Barry K.W."/>
            <person name="Cichocki N."/>
            <person name="Veneault-Fourrey C."/>
            <person name="LaButti K."/>
            <person name="Lindquist E.A."/>
            <person name="Lipzen A."/>
            <person name="Lundell T."/>
            <person name="Morin E."/>
            <person name="Murat C."/>
            <person name="Riley R."/>
            <person name="Ohm R."/>
            <person name="Sun H."/>
            <person name="Tunlid A."/>
            <person name="Henrissat B."/>
            <person name="Grigoriev I.V."/>
            <person name="Hibbett D.S."/>
            <person name="Martin F."/>
        </authorList>
    </citation>
    <scope>NUCLEOTIDE SEQUENCE [LARGE SCALE GENOMIC DNA]</scope>
    <source>
        <strain evidence="4">441</strain>
    </source>
</reference>
<keyword evidence="1" id="KW-0234">DNA repair</keyword>
<feature type="non-terminal residue" evidence="3">
    <location>
        <position position="1"/>
    </location>
</feature>
<keyword evidence="1" id="KW-0347">Helicase</keyword>
<dbReference type="Proteomes" id="UP000054018">
    <property type="component" value="Unassembled WGS sequence"/>
</dbReference>
<keyword evidence="1" id="KW-0378">Hydrolase</keyword>
<accession>A0A0C9YW74</accession>
<keyword evidence="1" id="KW-0233">DNA recombination</keyword>
<feature type="domain" description="DNA helicase Pif1-like DEAD-box helicase" evidence="2">
    <location>
        <begin position="288"/>
        <end position="387"/>
    </location>
</feature>
<dbReference type="PANTHER" id="PTHR47642:SF5">
    <property type="entry name" value="ATP-DEPENDENT DNA HELICASE"/>
    <property type="match status" value="1"/>
</dbReference>
<evidence type="ECO:0000259" key="2">
    <source>
        <dbReference type="Pfam" id="PF05970"/>
    </source>
</evidence>
<dbReference type="GO" id="GO:0006281">
    <property type="term" value="P:DNA repair"/>
    <property type="evidence" value="ECO:0007669"/>
    <property type="project" value="UniProtKB-KW"/>
</dbReference>
<dbReference type="GO" id="GO:0016887">
    <property type="term" value="F:ATP hydrolysis activity"/>
    <property type="evidence" value="ECO:0007669"/>
    <property type="project" value="RHEA"/>
</dbReference>
<dbReference type="GO" id="GO:0005524">
    <property type="term" value="F:ATP binding"/>
    <property type="evidence" value="ECO:0007669"/>
    <property type="project" value="UniProtKB-KW"/>
</dbReference>
<dbReference type="GO" id="GO:0000723">
    <property type="term" value="P:telomere maintenance"/>
    <property type="evidence" value="ECO:0007669"/>
    <property type="project" value="InterPro"/>
</dbReference>
<evidence type="ECO:0000313" key="3">
    <source>
        <dbReference type="EMBL" id="KIK20991.1"/>
    </source>
</evidence>
<dbReference type="InterPro" id="IPR010285">
    <property type="entry name" value="DNA_helicase_pif1-like_DEAD"/>
</dbReference>
<dbReference type="PANTHER" id="PTHR47642">
    <property type="entry name" value="ATP-DEPENDENT DNA HELICASE"/>
    <property type="match status" value="1"/>
</dbReference>
<keyword evidence="4" id="KW-1185">Reference proteome</keyword>
<dbReference type="InterPro" id="IPR051055">
    <property type="entry name" value="PIF1_helicase"/>
</dbReference>
<dbReference type="HOGENOM" id="CLU_043109_0_0_1"/>
<dbReference type="InterPro" id="IPR027417">
    <property type="entry name" value="P-loop_NTPase"/>
</dbReference>
<dbReference type="EC" id="5.6.2.3" evidence="1"/>
<keyword evidence="1" id="KW-0547">Nucleotide-binding</keyword>
<comment type="catalytic activity">
    <reaction evidence="1">
        <text>ATP + H2O = ADP + phosphate + H(+)</text>
        <dbReference type="Rhea" id="RHEA:13065"/>
        <dbReference type="ChEBI" id="CHEBI:15377"/>
        <dbReference type="ChEBI" id="CHEBI:15378"/>
        <dbReference type="ChEBI" id="CHEBI:30616"/>
        <dbReference type="ChEBI" id="CHEBI:43474"/>
        <dbReference type="ChEBI" id="CHEBI:456216"/>
        <dbReference type="EC" id="5.6.2.3"/>
    </reaction>
</comment>
<dbReference type="STRING" id="765257.A0A0C9YW74"/>
<comment type="similarity">
    <text evidence="1">Belongs to the helicase family.</text>
</comment>
<dbReference type="GO" id="GO:0043139">
    <property type="term" value="F:5'-3' DNA helicase activity"/>
    <property type="evidence" value="ECO:0007669"/>
    <property type="project" value="UniProtKB-EC"/>
</dbReference>
<proteinExistence type="inferred from homology"/>